<dbReference type="EMBL" id="AHNP02000009">
    <property type="protein sequence ID" value="EPG57085.1"/>
    <property type="molecule type" value="Genomic_DNA"/>
</dbReference>
<gene>
    <name evidence="1" type="ORF">LEP1GSC103_1581</name>
</gene>
<accession>A0AAV3J927</accession>
<sequence length="38" mass="4387">MSSLSEKIKAALPSTDHKARWREDYDGFSLSENHTFCK</sequence>
<protein>
    <submittedName>
        <fullName evidence="1">Uncharacterized protein</fullName>
    </submittedName>
</protein>
<evidence type="ECO:0000313" key="2">
    <source>
        <dbReference type="Proteomes" id="UP000014570"/>
    </source>
</evidence>
<dbReference type="AlphaFoldDB" id="A0AAV3J927"/>
<comment type="caution">
    <text evidence="1">The sequence shown here is derived from an EMBL/GenBank/DDBJ whole genome shotgun (WGS) entry which is preliminary data.</text>
</comment>
<evidence type="ECO:0000313" key="1">
    <source>
        <dbReference type="EMBL" id="EPG57085.1"/>
    </source>
</evidence>
<proteinExistence type="predicted"/>
<name>A0AAV3J927_LEPBO</name>
<dbReference type="Proteomes" id="UP000014570">
    <property type="component" value="Unassembled WGS sequence"/>
</dbReference>
<organism evidence="1 2">
    <name type="scientific">Leptospira borgpetersenii serovar Javanica str. UI 09931</name>
    <dbReference type="NCBI Taxonomy" id="1049767"/>
    <lineage>
        <taxon>Bacteria</taxon>
        <taxon>Pseudomonadati</taxon>
        <taxon>Spirochaetota</taxon>
        <taxon>Spirochaetia</taxon>
        <taxon>Leptospirales</taxon>
        <taxon>Leptospiraceae</taxon>
        <taxon>Leptospira</taxon>
    </lineage>
</organism>
<reference evidence="1 2" key="1">
    <citation type="submission" date="2013-04" db="EMBL/GenBank/DDBJ databases">
        <authorList>
            <person name="Harkins D.M."/>
            <person name="Durkin A.S."/>
            <person name="Brinkac L.M."/>
            <person name="Haft D.H."/>
            <person name="Selengut J.D."/>
            <person name="Sanka R."/>
            <person name="DePew J."/>
            <person name="Purushe J."/>
            <person name="Chanthongthip A."/>
            <person name="Lattana O."/>
            <person name="Phetsouvanh R."/>
            <person name="Newton P.N."/>
            <person name="Vinetz J.M."/>
            <person name="Sutton G.G."/>
            <person name="Nierman W.C."/>
            <person name="Fouts D.E."/>
        </authorList>
    </citation>
    <scope>NUCLEOTIDE SEQUENCE [LARGE SCALE GENOMIC DNA]</scope>
    <source>
        <strain evidence="1 2">UI 09931</strain>
    </source>
</reference>